<dbReference type="GO" id="GO:0017000">
    <property type="term" value="P:antibiotic biosynthetic process"/>
    <property type="evidence" value="ECO:0007669"/>
    <property type="project" value="UniProtKB-ARBA"/>
</dbReference>
<name>A0A9W9P7B7_9EURO</name>
<reference evidence="4" key="1">
    <citation type="submission" date="2022-11" db="EMBL/GenBank/DDBJ databases">
        <authorList>
            <person name="Petersen C."/>
        </authorList>
    </citation>
    <scope>NUCLEOTIDE SEQUENCE</scope>
    <source>
        <strain evidence="4">IBT 19713</strain>
    </source>
</reference>
<dbReference type="OrthoDB" id="408373at2759"/>
<dbReference type="InterPro" id="IPR000639">
    <property type="entry name" value="Epox_hydrolase-like"/>
</dbReference>
<evidence type="ECO:0000313" key="5">
    <source>
        <dbReference type="Proteomes" id="UP001150941"/>
    </source>
</evidence>
<proteinExistence type="inferred from homology"/>
<evidence type="ECO:0000256" key="2">
    <source>
        <dbReference type="ARBA" id="ARBA00038334"/>
    </source>
</evidence>
<dbReference type="GO" id="GO:0072330">
    <property type="term" value="P:monocarboxylic acid biosynthetic process"/>
    <property type="evidence" value="ECO:0007669"/>
    <property type="project" value="UniProtKB-ARBA"/>
</dbReference>
<dbReference type="RefSeq" id="XP_058332099.1">
    <property type="nucleotide sequence ID" value="XM_058473096.1"/>
</dbReference>
<dbReference type="PRINTS" id="PR00412">
    <property type="entry name" value="EPOXHYDRLASE"/>
</dbReference>
<keyword evidence="1" id="KW-0378">Hydrolase</keyword>
<dbReference type="PANTHER" id="PTHR43329">
    <property type="entry name" value="EPOXIDE HYDROLASE"/>
    <property type="match status" value="1"/>
</dbReference>
<dbReference type="Pfam" id="PF00561">
    <property type="entry name" value="Abhydrolase_1"/>
    <property type="match status" value="1"/>
</dbReference>
<comment type="caution">
    <text evidence="4">The sequence shown here is derived from an EMBL/GenBank/DDBJ whole genome shotgun (WGS) entry which is preliminary data.</text>
</comment>
<accession>A0A9W9P7B7</accession>
<dbReference type="SUPFAM" id="SSF53474">
    <property type="entry name" value="alpha/beta-Hydrolases"/>
    <property type="match status" value="1"/>
</dbReference>
<dbReference type="EMBL" id="JAPQKS010000003">
    <property type="protein sequence ID" value="KAJ5239180.1"/>
    <property type="molecule type" value="Genomic_DNA"/>
</dbReference>
<gene>
    <name evidence="4" type="ORF">N7468_003799</name>
</gene>
<feature type="domain" description="AB hydrolase-1" evidence="3">
    <location>
        <begin position="41"/>
        <end position="164"/>
    </location>
</feature>
<protein>
    <recommendedName>
        <fullName evidence="3">AB hydrolase-1 domain-containing protein</fullName>
    </recommendedName>
</protein>
<dbReference type="Gene3D" id="3.40.50.1820">
    <property type="entry name" value="alpha/beta hydrolase"/>
    <property type="match status" value="1"/>
</dbReference>
<dbReference type="GO" id="GO:0016787">
    <property type="term" value="F:hydrolase activity"/>
    <property type="evidence" value="ECO:0007669"/>
    <property type="project" value="UniProtKB-KW"/>
</dbReference>
<evidence type="ECO:0000313" key="4">
    <source>
        <dbReference type="EMBL" id="KAJ5239180.1"/>
    </source>
</evidence>
<evidence type="ECO:0000259" key="3">
    <source>
        <dbReference type="Pfam" id="PF00561"/>
    </source>
</evidence>
<evidence type="ECO:0000256" key="1">
    <source>
        <dbReference type="ARBA" id="ARBA00022801"/>
    </source>
</evidence>
<dbReference type="PRINTS" id="PR00111">
    <property type="entry name" value="ABHYDROLASE"/>
</dbReference>
<comment type="similarity">
    <text evidence="2">Belongs to the AB hydrolase superfamily. Epoxide hydrolase family.</text>
</comment>
<dbReference type="Proteomes" id="UP001150941">
    <property type="component" value="Unassembled WGS sequence"/>
</dbReference>
<keyword evidence="5" id="KW-1185">Reference proteome</keyword>
<reference evidence="4" key="2">
    <citation type="journal article" date="2023" name="IMA Fungus">
        <title>Comparative genomic study of the Penicillium genus elucidates a diverse pangenome and 15 lateral gene transfer events.</title>
        <authorList>
            <person name="Petersen C."/>
            <person name="Sorensen T."/>
            <person name="Nielsen M.R."/>
            <person name="Sondergaard T.E."/>
            <person name="Sorensen J.L."/>
            <person name="Fitzpatrick D.A."/>
            <person name="Frisvad J.C."/>
            <person name="Nielsen K.L."/>
        </authorList>
    </citation>
    <scope>NUCLEOTIDE SEQUENCE</scope>
    <source>
        <strain evidence="4">IBT 19713</strain>
    </source>
</reference>
<organism evidence="4 5">
    <name type="scientific">Penicillium chermesinum</name>
    <dbReference type="NCBI Taxonomy" id="63820"/>
    <lineage>
        <taxon>Eukaryota</taxon>
        <taxon>Fungi</taxon>
        <taxon>Dikarya</taxon>
        <taxon>Ascomycota</taxon>
        <taxon>Pezizomycotina</taxon>
        <taxon>Eurotiomycetes</taxon>
        <taxon>Eurotiomycetidae</taxon>
        <taxon>Eurotiales</taxon>
        <taxon>Aspergillaceae</taxon>
        <taxon>Penicillium</taxon>
    </lineage>
</organism>
<dbReference type="InterPro" id="IPR029058">
    <property type="entry name" value="AB_hydrolase_fold"/>
</dbReference>
<dbReference type="AlphaFoldDB" id="A0A9W9P7B7"/>
<dbReference type="InterPro" id="IPR000073">
    <property type="entry name" value="AB_hydrolase_1"/>
</dbReference>
<dbReference type="GeneID" id="83200399"/>
<sequence length="336" mass="37818">MSVDKIRVEGDPRIQHKSATVNGRNYGYLLSQPESGTYRATIFLLHGFPDISFGWRYQIPLFLNMGLRVVAPDCLGYGRTDAPDDYTEYSHKRGANDIKELAAQLGASKIILGGHDWGAAFAYRVALWHPDLVTHLFTVCVPYAPPKEGFIPLEEIVQKSAPNFMYQVQFASGEVEKVIKTKSEIKQFLLSLYGGCTPEREFGFDVTKGVLFDKLPRLLPSRLLSEAETEYYATEFARHGMHGPLNWYRTRKVNHDDELAILGRKIEIPVLFIQALRDGALPPHLGKSMSKTLPNLAIERVDTAHWALWGKPAEVNAILKNWLQNVALQAKPSVKL</sequence>